<dbReference type="Pfam" id="PF00176">
    <property type="entry name" value="SNF2-rel_dom"/>
    <property type="match status" value="1"/>
</dbReference>
<dbReference type="Gene3D" id="3.40.50.300">
    <property type="entry name" value="P-loop containing nucleotide triphosphate hydrolases"/>
    <property type="match status" value="1"/>
</dbReference>
<dbReference type="PROSITE" id="PS51194">
    <property type="entry name" value="HELICASE_CTER"/>
    <property type="match status" value="1"/>
</dbReference>
<dbReference type="GO" id="GO:0005524">
    <property type="term" value="F:ATP binding"/>
    <property type="evidence" value="ECO:0007669"/>
    <property type="project" value="UniProtKB-KW"/>
</dbReference>
<dbReference type="GO" id="GO:0080188">
    <property type="term" value="P:gene silencing by siRNA-directed DNA methylation"/>
    <property type="evidence" value="ECO:0007669"/>
    <property type="project" value="InterPro"/>
</dbReference>
<dbReference type="GO" id="GO:0016787">
    <property type="term" value="F:hydrolase activity"/>
    <property type="evidence" value="ECO:0007669"/>
    <property type="project" value="UniProtKB-KW"/>
</dbReference>
<dbReference type="InterPro" id="IPR014001">
    <property type="entry name" value="Helicase_ATP-bd"/>
</dbReference>
<dbReference type="SMART" id="SM00490">
    <property type="entry name" value="HELICc"/>
    <property type="match status" value="1"/>
</dbReference>
<evidence type="ECO:0000259" key="8">
    <source>
        <dbReference type="PROSITE" id="PS51192"/>
    </source>
</evidence>
<dbReference type="InterPro" id="IPR049730">
    <property type="entry name" value="SNF2/RAD54-like_C"/>
</dbReference>
<feature type="domain" description="Helicase ATP-binding" evidence="8">
    <location>
        <begin position="494"/>
        <end position="688"/>
    </location>
</feature>
<keyword evidence="3" id="KW-0378">Hydrolase</keyword>
<evidence type="ECO:0000256" key="6">
    <source>
        <dbReference type="ARBA" id="ARBA00023242"/>
    </source>
</evidence>
<organism evidence="10 11">
    <name type="scientific">Asparagus officinalis</name>
    <name type="common">Garden asparagus</name>
    <dbReference type="NCBI Taxonomy" id="4686"/>
    <lineage>
        <taxon>Eukaryota</taxon>
        <taxon>Viridiplantae</taxon>
        <taxon>Streptophyta</taxon>
        <taxon>Embryophyta</taxon>
        <taxon>Tracheophyta</taxon>
        <taxon>Spermatophyta</taxon>
        <taxon>Magnoliopsida</taxon>
        <taxon>Liliopsida</taxon>
        <taxon>Asparagales</taxon>
        <taxon>Asparagaceae</taxon>
        <taxon>Asparagoideae</taxon>
        <taxon>Asparagus</taxon>
    </lineage>
</organism>
<dbReference type="CDD" id="cd18793">
    <property type="entry name" value="SF2_C_SNF"/>
    <property type="match status" value="1"/>
</dbReference>
<dbReference type="GO" id="GO:0004386">
    <property type="term" value="F:helicase activity"/>
    <property type="evidence" value="ECO:0007669"/>
    <property type="project" value="UniProtKB-KW"/>
</dbReference>
<dbReference type="Gene3D" id="3.40.50.10810">
    <property type="entry name" value="Tandem AAA-ATPase domain"/>
    <property type="match status" value="1"/>
</dbReference>
<gene>
    <name evidence="10" type="ORF">A4U43_C04F26560</name>
</gene>
<sequence>MAKLLPFCVARRTRAQNGKINRVSYSEYFMEKFSDDSEDGEDTEDEGSQKDESYNYAEKSESVSVLGGSSEDNEVFVKKKKLGIDILVSVSNEGGDSEGVNSSSRSDIVSQRTRSRFNSVADPKMKKMGTVRNPVCLEVDELQSEEDEMEDDSVGMDLDRGKGKWVCNINKGGSGMNTKVSNGVRDGNRTKMQDTDISKDLVERKRMWVDSDTEDGGRMGTQVSNMMESGSREGSNGIKLNVDAREKNETDGVPASTSKKRKRVRPPNANELFKILANNIFNEEGTTLEDLFKRESPVEDNSAACPENLLPLVFSFGDDDAKPVDKSEHEKELDDLWADFDFTTEANNIGVYHDDEDHIQETNVTEVESDPSALCMKGKHHYVLDEEIGIRCKFCSFVKLDIKHIFPSWASSQFGERLTRSNTVKNKEVPLFFNDLFSEGKDGSCQGSHGYSTGTVWDLTPGLQGSMFLHQREAFEFMWRNLGGSISLDDLKSGVGSDDTGGCVISHAPGTGKTRLAIMFIQSYMKLFPECRPVIIAHRGLLETWKNEFKKWKVSLAIHDLNAEKYSGQEDVMALELVRKANKQDTTLMRLVKMYSWYKGESVILVSYTLFSTTYSDNDMRGSMLKKILLEKPGLIIFDEGHTPRNERSRIWEALEQIKTSKRIILSGTPFQNNFTELYNTLCLVRPKFAEKISFGTSKLKRPELFATTEEKVLEKRNKAKTNWDHLVQRVIDSKELKSGIKNVKSVIRHFVHVHSGKILDTLPGLRKCTIVLNPLPYQKSILDIIQQSKDGSFVNKDYRKTLISIHPSLAMHCLYENEKPLMDTPLLAKVRLNPSEGVKTKFVIELIRLCEALKEKVLVFCQFIEPLDIIRDQLFKLFDWTEGKEVLKMHGKLTSKTRQSLIDTFNDLSSEARVLLASTKACSEGISLVGASRVVLIDVLWNPSTEHQAISRAYRIGQHKFVYVYQLVTLGSGESDKCCVQATKDKMSKLVFSPEIDLNNIEESSSLAEEEYTSKMVAKDRILTEMTEHDNLRDIFKKISYLPKESKNVSLFTEEDINDVNNGHVDATAADVDTAPHF</sequence>
<evidence type="ECO:0000313" key="10">
    <source>
        <dbReference type="EMBL" id="ONK73044.1"/>
    </source>
</evidence>
<dbReference type="Pfam" id="PF00271">
    <property type="entry name" value="Helicase_C"/>
    <property type="match status" value="1"/>
</dbReference>
<comment type="subcellular location">
    <subcellularLocation>
        <location evidence="1">Nucleus</location>
    </subcellularLocation>
</comment>
<keyword evidence="2" id="KW-0547">Nucleotide-binding</keyword>
<evidence type="ECO:0000256" key="1">
    <source>
        <dbReference type="ARBA" id="ARBA00004123"/>
    </source>
</evidence>
<keyword evidence="6" id="KW-0539">Nucleus</keyword>
<feature type="domain" description="Helicase C-terminal" evidence="9">
    <location>
        <begin position="846"/>
        <end position="1014"/>
    </location>
</feature>
<dbReference type="SMART" id="SM00487">
    <property type="entry name" value="DEXDc"/>
    <property type="match status" value="1"/>
</dbReference>
<dbReference type="Proteomes" id="UP000243459">
    <property type="component" value="Chromosome 4"/>
</dbReference>
<proteinExistence type="predicted"/>
<dbReference type="InterPro" id="IPR038718">
    <property type="entry name" value="SNF2-like_sf"/>
</dbReference>
<feature type="region of interest" description="Disordered" evidence="7">
    <location>
        <begin position="93"/>
        <end position="116"/>
    </location>
</feature>
<keyword evidence="11" id="KW-1185">Reference proteome</keyword>
<dbReference type="OMA" id="NTICIVR"/>
<dbReference type="InterPro" id="IPR044567">
    <property type="entry name" value="CLSY/DRD1"/>
</dbReference>
<dbReference type="Gramene" id="ONK73044">
    <property type="protein sequence ID" value="ONK73044"/>
    <property type="gene ID" value="A4U43_C04F26560"/>
</dbReference>
<evidence type="ECO:0000313" key="11">
    <source>
        <dbReference type="Proteomes" id="UP000243459"/>
    </source>
</evidence>
<dbReference type="PROSITE" id="PS51192">
    <property type="entry name" value="HELICASE_ATP_BIND_1"/>
    <property type="match status" value="1"/>
</dbReference>
<feature type="region of interest" description="Disordered" evidence="7">
    <location>
        <begin position="33"/>
        <end position="70"/>
    </location>
</feature>
<name>A0A5P1F4K0_ASPOF</name>
<evidence type="ECO:0000256" key="2">
    <source>
        <dbReference type="ARBA" id="ARBA00022741"/>
    </source>
</evidence>
<dbReference type="PANTHER" id="PTHR45821">
    <property type="entry name" value="SNF2 DOMAIN-CONTAINING PROTEIN CLASSY 2-RELATED"/>
    <property type="match status" value="1"/>
</dbReference>
<dbReference type="InterPro" id="IPR001650">
    <property type="entry name" value="Helicase_C-like"/>
</dbReference>
<feature type="compositionally biased region" description="Basic and acidic residues" evidence="7">
    <location>
        <begin position="47"/>
        <end position="61"/>
    </location>
</feature>
<dbReference type="EMBL" id="CM007384">
    <property type="protein sequence ID" value="ONK73044.1"/>
    <property type="molecule type" value="Genomic_DNA"/>
</dbReference>
<dbReference type="GO" id="GO:0005634">
    <property type="term" value="C:nucleus"/>
    <property type="evidence" value="ECO:0007669"/>
    <property type="project" value="UniProtKB-SubCell"/>
</dbReference>
<keyword evidence="5" id="KW-0067">ATP-binding</keyword>
<feature type="compositionally biased region" description="Polar residues" evidence="7">
    <location>
        <begin position="221"/>
        <end position="234"/>
    </location>
</feature>
<feature type="compositionally biased region" description="Acidic residues" evidence="7">
    <location>
        <begin position="36"/>
        <end position="46"/>
    </location>
</feature>
<keyword evidence="4" id="KW-0347">Helicase</keyword>
<evidence type="ECO:0000259" key="9">
    <source>
        <dbReference type="PROSITE" id="PS51194"/>
    </source>
</evidence>
<dbReference type="PANTHER" id="PTHR45821:SF5">
    <property type="entry name" value="SNF2 DOMAIN-CONTAINING PROTEIN CLASSY 4"/>
    <property type="match status" value="1"/>
</dbReference>
<reference evidence="11" key="1">
    <citation type="journal article" date="2017" name="Nat. Commun.">
        <title>The asparagus genome sheds light on the origin and evolution of a young Y chromosome.</title>
        <authorList>
            <person name="Harkess A."/>
            <person name="Zhou J."/>
            <person name="Xu C."/>
            <person name="Bowers J.E."/>
            <person name="Van der Hulst R."/>
            <person name="Ayyampalayam S."/>
            <person name="Mercati F."/>
            <person name="Riccardi P."/>
            <person name="McKain M.R."/>
            <person name="Kakrana A."/>
            <person name="Tang H."/>
            <person name="Ray J."/>
            <person name="Groenendijk J."/>
            <person name="Arikit S."/>
            <person name="Mathioni S.M."/>
            <person name="Nakano M."/>
            <person name="Shan H."/>
            <person name="Telgmann-Rauber A."/>
            <person name="Kanno A."/>
            <person name="Yue Z."/>
            <person name="Chen H."/>
            <person name="Li W."/>
            <person name="Chen Y."/>
            <person name="Xu X."/>
            <person name="Zhang Y."/>
            <person name="Luo S."/>
            <person name="Chen H."/>
            <person name="Gao J."/>
            <person name="Mao Z."/>
            <person name="Pires J.C."/>
            <person name="Luo M."/>
            <person name="Kudrna D."/>
            <person name="Wing R.A."/>
            <person name="Meyers B.C."/>
            <person name="Yi K."/>
            <person name="Kong H."/>
            <person name="Lavrijsen P."/>
            <person name="Sunseri F."/>
            <person name="Falavigna A."/>
            <person name="Ye Y."/>
            <person name="Leebens-Mack J.H."/>
            <person name="Chen G."/>
        </authorList>
    </citation>
    <scope>NUCLEOTIDE SEQUENCE [LARGE SCALE GENOMIC DNA]</scope>
    <source>
        <strain evidence="11">cv. DH0086</strain>
    </source>
</reference>
<accession>A0A5P1F4K0</accession>
<feature type="region of interest" description="Disordered" evidence="7">
    <location>
        <begin position="211"/>
        <end position="265"/>
    </location>
</feature>
<evidence type="ECO:0000256" key="7">
    <source>
        <dbReference type="SAM" id="MobiDB-lite"/>
    </source>
</evidence>
<evidence type="ECO:0000256" key="5">
    <source>
        <dbReference type="ARBA" id="ARBA00022840"/>
    </source>
</evidence>
<dbReference type="InterPro" id="IPR027417">
    <property type="entry name" value="P-loop_NTPase"/>
</dbReference>
<dbReference type="InterPro" id="IPR000330">
    <property type="entry name" value="SNF2_N"/>
</dbReference>
<dbReference type="SUPFAM" id="SSF52540">
    <property type="entry name" value="P-loop containing nucleoside triphosphate hydrolases"/>
    <property type="match status" value="2"/>
</dbReference>
<evidence type="ECO:0000256" key="4">
    <source>
        <dbReference type="ARBA" id="ARBA00022806"/>
    </source>
</evidence>
<dbReference type="AlphaFoldDB" id="A0A5P1F4K0"/>
<protein>
    <submittedName>
        <fullName evidence="10">Uncharacterized protein</fullName>
    </submittedName>
</protein>
<evidence type="ECO:0000256" key="3">
    <source>
        <dbReference type="ARBA" id="ARBA00022801"/>
    </source>
</evidence>